<name>A0AAV4P738_CAEEX</name>
<dbReference type="GO" id="GO:0016020">
    <property type="term" value="C:membrane"/>
    <property type="evidence" value="ECO:0007669"/>
    <property type="project" value="UniProtKB-SubCell"/>
</dbReference>
<keyword evidence="5" id="KW-1015">Disulfide bond</keyword>
<dbReference type="InterPro" id="IPR046338">
    <property type="entry name" value="GAIN_dom_sf"/>
</dbReference>
<feature type="domain" description="G-protein coupled receptors family 2 profile 2" evidence="9">
    <location>
        <begin position="80"/>
        <end position="259"/>
    </location>
</feature>
<dbReference type="GO" id="GO:0004930">
    <property type="term" value="F:G protein-coupled receptor activity"/>
    <property type="evidence" value="ECO:0007669"/>
    <property type="project" value="InterPro"/>
</dbReference>
<organism evidence="10 11">
    <name type="scientific">Caerostris extrusa</name>
    <name type="common">Bark spider</name>
    <name type="synonym">Caerostris bankana</name>
    <dbReference type="NCBI Taxonomy" id="172846"/>
    <lineage>
        <taxon>Eukaryota</taxon>
        <taxon>Metazoa</taxon>
        <taxon>Ecdysozoa</taxon>
        <taxon>Arthropoda</taxon>
        <taxon>Chelicerata</taxon>
        <taxon>Arachnida</taxon>
        <taxon>Araneae</taxon>
        <taxon>Araneomorphae</taxon>
        <taxon>Entelegynae</taxon>
        <taxon>Araneoidea</taxon>
        <taxon>Araneidae</taxon>
        <taxon>Caerostris</taxon>
    </lineage>
</organism>
<accession>A0AAV4P738</accession>
<evidence type="ECO:0000256" key="7">
    <source>
        <dbReference type="SAM" id="Phobius"/>
    </source>
</evidence>
<feature type="transmembrane region" description="Helical" evidence="7">
    <location>
        <begin position="82"/>
        <end position="105"/>
    </location>
</feature>
<protein>
    <submittedName>
        <fullName evidence="10">Adhesion G-protein coupled receptor G6</fullName>
    </submittedName>
</protein>
<comment type="caution">
    <text evidence="10">The sequence shown here is derived from an EMBL/GenBank/DDBJ whole genome shotgun (WGS) entry which is preliminary data.</text>
</comment>
<feature type="transmembrane region" description="Helical" evidence="7">
    <location>
        <begin position="227"/>
        <end position="251"/>
    </location>
</feature>
<dbReference type="Gene3D" id="1.20.1070.10">
    <property type="entry name" value="Rhodopsin 7-helix transmembrane proteins"/>
    <property type="match status" value="1"/>
</dbReference>
<comment type="subcellular location">
    <subcellularLocation>
        <location evidence="1">Membrane</location>
        <topology evidence="1">Multi-pass membrane protein</topology>
    </subcellularLocation>
</comment>
<keyword evidence="11" id="KW-1185">Reference proteome</keyword>
<keyword evidence="2 7" id="KW-0812">Transmembrane</keyword>
<evidence type="ECO:0000313" key="10">
    <source>
        <dbReference type="EMBL" id="GIX91833.1"/>
    </source>
</evidence>
<dbReference type="InterPro" id="IPR000832">
    <property type="entry name" value="GPCR_2_secretin-like"/>
</dbReference>
<dbReference type="PANTHER" id="PTHR47767:SF1">
    <property type="entry name" value="ADHESION G PROTEIN-COUPLED RECEPTOR G7"/>
    <property type="match status" value="1"/>
</dbReference>
<evidence type="ECO:0000256" key="5">
    <source>
        <dbReference type="ARBA" id="ARBA00023157"/>
    </source>
</evidence>
<dbReference type="GO" id="GO:0007166">
    <property type="term" value="P:cell surface receptor signaling pathway"/>
    <property type="evidence" value="ECO:0007669"/>
    <property type="project" value="InterPro"/>
</dbReference>
<reference evidence="10 11" key="1">
    <citation type="submission" date="2021-06" db="EMBL/GenBank/DDBJ databases">
        <title>Caerostris extrusa draft genome.</title>
        <authorList>
            <person name="Kono N."/>
            <person name="Arakawa K."/>
        </authorList>
    </citation>
    <scope>NUCLEOTIDE SEQUENCE [LARGE SCALE GENOMIC DNA]</scope>
</reference>
<dbReference type="InterPro" id="IPR053066">
    <property type="entry name" value="ADGR_G7"/>
</dbReference>
<dbReference type="Proteomes" id="UP001054945">
    <property type="component" value="Unassembled WGS sequence"/>
</dbReference>
<feature type="compositionally biased region" description="Polar residues" evidence="6">
    <location>
        <begin position="289"/>
        <end position="309"/>
    </location>
</feature>
<dbReference type="PANTHER" id="PTHR47767">
    <property type="entry name" value="ADHESION G PROTEIN-COUPLED RECEPTOR G7"/>
    <property type="match status" value="1"/>
</dbReference>
<evidence type="ECO:0000256" key="3">
    <source>
        <dbReference type="ARBA" id="ARBA00022989"/>
    </source>
</evidence>
<evidence type="ECO:0000259" key="9">
    <source>
        <dbReference type="PROSITE" id="PS50261"/>
    </source>
</evidence>
<keyword evidence="4 7" id="KW-0472">Membrane</keyword>
<gene>
    <name evidence="10" type="primary">ADGRG6</name>
    <name evidence="10" type="ORF">CEXT_380291</name>
</gene>
<sequence>MVKVFVPKEALQEAHRQLEGSVRVLCVYWDEKDRRWSTEGLTTNHTKSYVICESSHMTAFSILFDVSPRSVRDETHESILTIISYIGSTLSIIGLCITILSYTLFRCLNRDHPGKILIQLCCSLLSLNTTFLLEALVPSNGKHFCAAIAMLLHYLVLSSLSWMCVEATNMYHLLVYVFGSYETHFMLKRCLFGWGFPLIFVAFTSIFELDSYYVGNEFCMLSSTNQWVYNFTFVVPSCSIMGINFVIFLLVSRVIFTPRLAANNVHSSLTMAQTGKLKKHRGVLPPGTVSFSTSQGPRNLNNASQSSARAPNEESPKIAFDGSLFNKNPEIMENCLMVTPTSPGHMSFEDFRSNSQEKILECTPRFIKNDPQFPSNDFDFKKDAALP</sequence>
<feature type="transmembrane region" description="Helical" evidence="7">
    <location>
        <begin position="143"/>
        <end position="165"/>
    </location>
</feature>
<feature type="region of interest" description="Disordered" evidence="6">
    <location>
        <begin position="277"/>
        <end position="315"/>
    </location>
</feature>
<dbReference type="InterPro" id="IPR057244">
    <property type="entry name" value="GAIN_B"/>
</dbReference>
<evidence type="ECO:0000256" key="1">
    <source>
        <dbReference type="ARBA" id="ARBA00004141"/>
    </source>
</evidence>
<feature type="domain" description="GAIN-B" evidence="8">
    <location>
        <begin position="1"/>
        <end position="70"/>
    </location>
</feature>
<dbReference type="CDD" id="cd15040">
    <property type="entry name" value="7tmB2_Adhesion"/>
    <property type="match status" value="1"/>
</dbReference>
<evidence type="ECO:0000256" key="4">
    <source>
        <dbReference type="ARBA" id="ARBA00023136"/>
    </source>
</evidence>
<dbReference type="EMBL" id="BPLR01004064">
    <property type="protein sequence ID" value="GIX91833.1"/>
    <property type="molecule type" value="Genomic_DNA"/>
</dbReference>
<dbReference type="InterPro" id="IPR000203">
    <property type="entry name" value="GPS"/>
</dbReference>
<keyword evidence="3 7" id="KW-1133">Transmembrane helix</keyword>
<dbReference type="SMART" id="SM00303">
    <property type="entry name" value="GPS"/>
    <property type="match status" value="1"/>
</dbReference>
<dbReference type="PRINTS" id="PR00249">
    <property type="entry name" value="GPCRSECRETIN"/>
</dbReference>
<feature type="transmembrane region" description="Helical" evidence="7">
    <location>
        <begin position="186"/>
        <end position="207"/>
    </location>
</feature>
<dbReference type="Pfam" id="PF01825">
    <property type="entry name" value="GPS"/>
    <property type="match status" value="1"/>
</dbReference>
<dbReference type="Gene3D" id="2.60.220.50">
    <property type="match status" value="1"/>
</dbReference>
<dbReference type="Pfam" id="PF00002">
    <property type="entry name" value="7tm_2"/>
    <property type="match status" value="1"/>
</dbReference>
<dbReference type="InterPro" id="IPR017981">
    <property type="entry name" value="GPCR_2-like_7TM"/>
</dbReference>
<feature type="transmembrane region" description="Helical" evidence="7">
    <location>
        <begin position="117"/>
        <end position="137"/>
    </location>
</feature>
<dbReference type="AlphaFoldDB" id="A0AAV4P738"/>
<evidence type="ECO:0000313" key="11">
    <source>
        <dbReference type="Proteomes" id="UP001054945"/>
    </source>
</evidence>
<evidence type="ECO:0000259" key="8">
    <source>
        <dbReference type="PROSITE" id="PS50221"/>
    </source>
</evidence>
<dbReference type="PROSITE" id="PS50261">
    <property type="entry name" value="G_PROTEIN_RECEP_F2_4"/>
    <property type="match status" value="1"/>
</dbReference>
<proteinExistence type="predicted"/>
<evidence type="ECO:0000256" key="6">
    <source>
        <dbReference type="SAM" id="MobiDB-lite"/>
    </source>
</evidence>
<keyword evidence="10" id="KW-0675">Receptor</keyword>
<evidence type="ECO:0000256" key="2">
    <source>
        <dbReference type="ARBA" id="ARBA00022692"/>
    </source>
</evidence>
<dbReference type="PROSITE" id="PS50221">
    <property type="entry name" value="GAIN_B"/>
    <property type="match status" value="1"/>
</dbReference>